<accession>A0A378U781</accession>
<name>A0A378U781_MYROD</name>
<proteinExistence type="predicted"/>
<reference evidence="1 2" key="1">
    <citation type="submission" date="2018-06" db="EMBL/GenBank/DDBJ databases">
        <authorList>
            <consortium name="Pathogen Informatics"/>
            <person name="Doyle S."/>
        </authorList>
    </citation>
    <scope>NUCLEOTIDE SEQUENCE [LARGE SCALE GENOMIC DNA]</scope>
    <source>
        <strain evidence="1 2">NCTC11179</strain>
    </source>
</reference>
<gene>
    <name evidence="1" type="ORF">NCTC11179_03715</name>
</gene>
<dbReference type="Proteomes" id="UP000255024">
    <property type="component" value="Unassembled WGS sequence"/>
</dbReference>
<dbReference type="AlphaFoldDB" id="A0A378U781"/>
<evidence type="ECO:0000313" key="2">
    <source>
        <dbReference type="Proteomes" id="UP000255024"/>
    </source>
</evidence>
<sequence>MSKKIGIQIQGDGEHPDFMDLHVDVQRNSEGLIIQGIVVNDIVEQNKSLLLITHPGEWKMSPTLGIGLSNMLLDHDYLEWRHRIREQFAQDELVVYRLDLFPNKPFVIDANYKK</sequence>
<evidence type="ECO:0000313" key="1">
    <source>
        <dbReference type="EMBL" id="STZ70182.1"/>
    </source>
</evidence>
<protein>
    <submittedName>
        <fullName evidence="1">Uncharacterized protein</fullName>
    </submittedName>
</protein>
<dbReference type="RefSeq" id="WP_115092722.1">
    <property type="nucleotide sequence ID" value="NZ_CP068107.1"/>
</dbReference>
<dbReference type="EMBL" id="UGQL01000002">
    <property type="protein sequence ID" value="STZ70182.1"/>
    <property type="molecule type" value="Genomic_DNA"/>
</dbReference>
<organism evidence="1 2">
    <name type="scientific">Myroides odoratus</name>
    <name type="common">Flavobacterium odoratum</name>
    <dbReference type="NCBI Taxonomy" id="256"/>
    <lineage>
        <taxon>Bacteria</taxon>
        <taxon>Pseudomonadati</taxon>
        <taxon>Bacteroidota</taxon>
        <taxon>Flavobacteriia</taxon>
        <taxon>Flavobacteriales</taxon>
        <taxon>Flavobacteriaceae</taxon>
        <taxon>Myroides</taxon>
    </lineage>
</organism>
<keyword evidence="2" id="KW-1185">Reference proteome</keyword>